<name>A0AB38ZEI3_9HEMI</name>
<evidence type="ECO:0000313" key="2">
    <source>
        <dbReference type="EMBL" id="WXI02692.1"/>
    </source>
</evidence>
<sequence>MACLTSIIVLIFGTVSVFGKTVLVNEAMDKKLAVYNEAAAKQGYFTMPIVDIEVEGVSIKNARLGYLQNLKRESDVYRDTGDDYLAITGRFSMQPIIITAGELSYNGYTGPANITIDKLAADIAFKSSNLKEKGDCETTWSKFQVLPLNEVVLHTSDPALNNKQITEDVNNNVLPKLNNLFESNSLLEIFSERFDFCDIILGISHL</sequence>
<dbReference type="EMBL" id="PP517442">
    <property type="protein sequence ID" value="WXI02692.1"/>
    <property type="molecule type" value="mRNA"/>
</dbReference>
<keyword evidence="1" id="KW-0732">Signal</keyword>
<evidence type="ECO:0000256" key="1">
    <source>
        <dbReference type="SAM" id="SignalP"/>
    </source>
</evidence>
<accession>A0AB38ZEI3</accession>
<feature type="chain" id="PRO_5044329980" evidence="1">
    <location>
        <begin position="20"/>
        <end position="206"/>
    </location>
</feature>
<proteinExistence type="evidence at transcript level"/>
<feature type="signal peptide" evidence="1">
    <location>
        <begin position="1"/>
        <end position="19"/>
    </location>
</feature>
<organism evidence="2">
    <name type="scientific">Oncocephalus sp</name>
    <dbReference type="NCBI Taxonomy" id="2944721"/>
    <lineage>
        <taxon>Eukaryota</taxon>
        <taxon>Metazoa</taxon>
        <taxon>Ecdysozoa</taxon>
        <taxon>Arthropoda</taxon>
        <taxon>Hexapoda</taxon>
        <taxon>Insecta</taxon>
        <taxon>Pterygota</taxon>
        <taxon>Neoptera</taxon>
        <taxon>Paraneoptera</taxon>
        <taxon>Hemiptera</taxon>
        <taxon>Heteroptera</taxon>
        <taxon>Panheteroptera</taxon>
        <taxon>Cimicomorpha</taxon>
        <taxon>Reduviidae</taxon>
        <taxon>Stenopodainae</taxon>
        <taxon>Oncocephalus</taxon>
    </lineage>
</organism>
<dbReference type="AlphaFoldDB" id="A0AB38ZEI3"/>
<protein>
    <submittedName>
        <fullName evidence="2">Heteropteran venom family 5 protein 1</fullName>
    </submittedName>
</protein>
<reference evidence="2" key="1">
    <citation type="submission" date="2024-03" db="EMBL/GenBank/DDBJ databases">
        <title>Venom adaptation and exaptation during the trophic switch to blood-feeding by kissing bugs (Reduviidae: Triatominae).</title>
        <authorList>
            <person name="Zdenek C.N."/>
            <person name="Cardoso F.C."/>
            <person name="Robinson S.D."/>
            <person name="Mercedes R.S."/>
            <person name="Raidjoe E.R."/>
            <person name="Hernandez-Vargas M.J."/>
            <person name="Jin J."/>
            <person name="Corzo G."/>
            <person name="Vetter I."/>
            <person name="King G.F."/>
            <person name="Fry B.G."/>
            <person name="Walker A."/>
        </authorList>
    </citation>
    <scope>NUCLEOTIDE SEQUENCE</scope>
</reference>